<dbReference type="Proteomes" id="UP000054988">
    <property type="component" value="Unassembled WGS sequence"/>
</dbReference>
<evidence type="ECO:0000313" key="4">
    <source>
        <dbReference type="Proteomes" id="UP000054988"/>
    </source>
</evidence>
<dbReference type="AlphaFoldDB" id="A0A0W0F8E1"/>
<feature type="region of interest" description="Disordered" evidence="1">
    <location>
        <begin position="386"/>
        <end position="421"/>
    </location>
</feature>
<dbReference type="EMBL" id="LATX01002210">
    <property type="protein sequence ID" value="KTB32607.1"/>
    <property type="molecule type" value="Genomic_DNA"/>
</dbReference>
<keyword evidence="2" id="KW-0812">Transmembrane</keyword>
<evidence type="ECO:0000313" key="3">
    <source>
        <dbReference type="EMBL" id="KTB32607.1"/>
    </source>
</evidence>
<accession>A0A0W0F8E1</accession>
<feature type="region of interest" description="Disordered" evidence="1">
    <location>
        <begin position="291"/>
        <end position="313"/>
    </location>
</feature>
<feature type="compositionally biased region" description="Low complexity" evidence="1">
    <location>
        <begin position="304"/>
        <end position="313"/>
    </location>
</feature>
<gene>
    <name evidence="3" type="ORF">WG66_14836</name>
</gene>
<evidence type="ECO:0000256" key="2">
    <source>
        <dbReference type="SAM" id="Phobius"/>
    </source>
</evidence>
<evidence type="ECO:0000256" key="1">
    <source>
        <dbReference type="SAM" id="MobiDB-lite"/>
    </source>
</evidence>
<name>A0A0W0F8E1_MONRR</name>
<dbReference type="Gene3D" id="2.60.120.260">
    <property type="entry name" value="Galactose-binding domain-like"/>
    <property type="match status" value="1"/>
</dbReference>
<comment type="caution">
    <text evidence="3">The sequence shown here is derived from an EMBL/GenBank/DDBJ whole genome shotgun (WGS) entry which is preliminary data.</text>
</comment>
<reference evidence="3 4" key="1">
    <citation type="submission" date="2015-12" db="EMBL/GenBank/DDBJ databases">
        <title>Draft genome sequence of Moniliophthora roreri, the causal agent of frosty pod rot of cacao.</title>
        <authorList>
            <person name="Aime M.C."/>
            <person name="Diaz-Valderrama J.R."/>
            <person name="Kijpornyongpan T."/>
            <person name="Phillips-Mora W."/>
        </authorList>
    </citation>
    <scope>NUCLEOTIDE SEQUENCE [LARGE SCALE GENOMIC DNA]</scope>
    <source>
        <strain evidence="3 4">MCA 2952</strain>
    </source>
</reference>
<proteinExistence type="predicted"/>
<keyword evidence="2" id="KW-0472">Membrane</keyword>
<protein>
    <submittedName>
        <fullName evidence="3">Uncharacterized protein</fullName>
    </submittedName>
</protein>
<sequence>MAESKQFDQFVIEDTSPTVVYSPTRDTFGKPDYSAGWNPVVDGKGADGVATADFQLFVDNGTHHIISPKGTGVESLSIHFQGTYIQLLGDSAFVTYDILVDNQVVTNDGRNITTDILATLQNLPDGNHTVSIGNFISNALPGNPMARMDFDKAIIKYLVQSSEDRFNVTLDPSNNKSMTLTGGWSSDPRFHQSNTAGDKARASFMGVSLQIRGTVSPTGGNYSVTLDNSIYYHTSRSSFTDENTLLFHAGGLRNDTLHLLEIKNEGGGSLTLSVNGTTTVASSNQTFTNIFDPQDDPASPALPPKASSPSRSSHLGAILGGAIGGLVLIILIVIGWFIRKRRWWSKDQPITTPFDMRTYDTENTVPVQLASSVTRRNVRGQVSDTISTPVNFSKHPRLTTPTPSPPSSVGQGSLPRAHTRTPERAADLAHMRNELANLRETVQLILSSRQGDMESEASAPPAYRSSIGD</sequence>
<organism evidence="3 4">
    <name type="scientific">Moniliophthora roreri</name>
    <name type="common">Frosty pod rot fungus</name>
    <name type="synonym">Monilia roreri</name>
    <dbReference type="NCBI Taxonomy" id="221103"/>
    <lineage>
        <taxon>Eukaryota</taxon>
        <taxon>Fungi</taxon>
        <taxon>Dikarya</taxon>
        <taxon>Basidiomycota</taxon>
        <taxon>Agaricomycotina</taxon>
        <taxon>Agaricomycetes</taxon>
        <taxon>Agaricomycetidae</taxon>
        <taxon>Agaricales</taxon>
        <taxon>Marasmiineae</taxon>
        <taxon>Marasmiaceae</taxon>
        <taxon>Moniliophthora</taxon>
    </lineage>
</organism>
<feature type="transmembrane region" description="Helical" evidence="2">
    <location>
        <begin position="315"/>
        <end position="338"/>
    </location>
</feature>
<keyword evidence="2" id="KW-1133">Transmembrane helix</keyword>
<dbReference type="eggNOG" id="ENOG502SPX7">
    <property type="taxonomic scope" value="Eukaryota"/>
</dbReference>
<feature type="region of interest" description="Disordered" evidence="1">
    <location>
        <begin position="449"/>
        <end position="469"/>
    </location>
</feature>